<comment type="caution">
    <text evidence="5">The sequence shown here is derived from an EMBL/GenBank/DDBJ whole genome shotgun (WGS) entry which is preliminary data.</text>
</comment>
<evidence type="ECO:0000256" key="1">
    <source>
        <dbReference type="ARBA" id="ARBA00011355"/>
    </source>
</evidence>
<feature type="domain" description="Electron transfer flavoprotein alpha/beta-subunit N-terminal" evidence="4">
    <location>
        <begin position="29"/>
        <end position="221"/>
    </location>
</feature>
<dbReference type="GO" id="GO:0009055">
    <property type="term" value="F:electron transfer activity"/>
    <property type="evidence" value="ECO:0007669"/>
    <property type="project" value="InterPro"/>
</dbReference>
<gene>
    <name evidence="5" type="ORF">A2Y75_11145</name>
</gene>
<dbReference type="EMBL" id="MELK01000016">
    <property type="protein sequence ID" value="OFW59379.1"/>
    <property type="molecule type" value="Genomic_DNA"/>
</dbReference>
<dbReference type="PIRSF" id="PIRSF000090">
    <property type="entry name" value="Beta-ETF"/>
    <property type="match status" value="1"/>
</dbReference>
<name>A0A1F2WRA9_9ACTN</name>
<comment type="subunit">
    <text evidence="1">Heterodimer of an alpha and a beta subunit.</text>
</comment>
<evidence type="ECO:0000256" key="3">
    <source>
        <dbReference type="ARBA" id="ARBA00042002"/>
    </source>
</evidence>
<evidence type="ECO:0000313" key="6">
    <source>
        <dbReference type="Proteomes" id="UP000177876"/>
    </source>
</evidence>
<dbReference type="InterPro" id="IPR014729">
    <property type="entry name" value="Rossmann-like_a/b/a_fold"/>
</dbReference>
<dbReference type="STRING" id="1797197.A2Y75_11145"/>
<dbReference type="Pfam" id="PF01012">
    <property type="entry name" value="ETF"/>
    <property type="match status" value="1"/>
</dbReference>
<comment type="function">
    <text evidence="2">The electron transfer flavoprotein serves as a specific electron acceptor for other dehydrogenases. It transfers the electrons to the main respiratory chain via ETF-ubiquinone oxidoreductase (ETF dehydrogenase).</text>
</comment>
<dbReference type="PANTHER" id="PTHR21294:SF17">
    <property type="entry name" value="PROTEIN FIXA"/>
    <property type="match status" value="1"/>
</dbReference>
<dbReference type="PANTHER" id="PTHR21294">
    <property type="entry name" value="ELECTRON TRANSFER FLAVOPROTEIN BETA-SUBUNIT"/>
    <property type="match status" value="1"/>
</dbReference>
<dbReference type="SMART" id="SM00893">
    <property type="entry name" value="ETF"/>
    <property type="match status" value="1"/>
</dbReference>
<evidence type="ECO:0000256" key="2">
    <source>
        <dbReference type="ARBA" id="ARBA00025649"/>
    </source>
</evidence>
<evidence type="ECO:0000259" key="4">
    <source>
        <dbReference type="SMART" id="SM00893"/>
    </source>
</evidence>
<sequence>METLKIIVCAKQVPDPEGPPSAFEVDAVNARVTPRGIPPVLSPFDENALEAALKLKETAAAHITLMSAGSNLSMAVMLKALATGADELVLIDDALFDREKLDSFATASLLSAAIRMHGDFDLVLTGRQASDTNAGQVGLGIAALRGLPAVTLACSLKLEGDALLVERVLPEGYETVRVPLPAIVTVSHEIGELRYPRMADIKAAKGLPQMKWGASDFNGEAATARRVKMIGVESPVRERNCQIVQADTPEEAGERLALALREAKLL</sequence>
<protein>
    <recommendedName>
        <fullName evidence="3">Electron transfer flavoprotein small subunit</fullName>
    </recommendedName>
</protein>
<dbReference type="Proteomes" id="UP000177876">
    <property type="component" value="Unassembled WGS sequence"/>
</dbReference>
<accession>A0A1F2WRA9</accession>
<dbReference type="AlphaFoldDB" id="A0A1F2WRA9"/>
<dbReference type="InterPro" id="IPR033948">
    <property type="entry name" value="ETF_beta_N"/>
</dbReference>
<reference evidence="5 6" key="1">
    <citation type="journal article" date="2016" name="Nat. Commun.">
        <title>Thousands of microbial genomes shed light on interconnected biogeochemical processes in an aquifer system.</title>
        <authorList>
            <person name="Anantharaman K."/>
            <person name="Brown C.T."/>
            <person name="Hug L.A."/>
            <person name="Sharon I."/>
            <person name="Castelle C.J."/>
            <person name="Probst A.J."/>
            <person name="Thomas B.C."/>
            <person name="Singh A."/>
            <person name="Wilkins M.J."/>
            <person name="Karaoz U."/>
            <person name="Brodie E.L."/>
            <person name="Williams K.H."/>
            <person name="Hubbard S.S."/>
            <person name="Banfield J.F."/>
        </authorList>
    </citation>
    <scope>NUCLEOTIDE SEQUENCE [LARGE SCALE GENOMIC DNA]</scope>
</reference>
<dbReference type="InterPro" id="IPR014730">
    <property type="entry name" value="ETF_a/b_N"/>
</dbReference>
<dbReference type="CDD" id="cd01714">
    <property type="entry name" value="ETF_beta"/>
    <property type="match status" value="1"/>
</dbReference>
<dbReference type="InterPro" id="IPR012255">
    <property type="entry name" value="ETF_b"/>
</dbReference>
<evidence type="ECO:0000313" key="5">
    <source>
        <dbReference type="EMBL" id="OFW59379.1"/>
    </source>
</evidence>
<proteinExistence type="predicted"/>
<organism evidence="5 6">
    <name type="scientific">Candidatus Solincola sediminis</name>
    <dbReference type="NCBI Taxonomy" id="1797199"/>
    <lineage>
        <taxon>Bacteria</taxon>
        <taxon>Bacillati</taxon>
        <taxon>Actinomycetota</taxon>
        <taxon>Candidatus Geothermincolia</taxon>
        <taxon>Candidatus Geothermincolales</taxon>
        <taxon>Candidatus Geothermincolaceae</taxon>
        <taxon>Candidatus Solincola</taxon>
    </lineage>
</organism>
<dbReference type="SUPFAM" id="SSF52402">
    <property type="entry name" value="Adenine nucleotide alpha hydrolases-like"/>
    <property type="match status" value="1"/>
</dbReference>
<dbReference type="Gene3D" id="3.40.50.620">
    <property type="entry name" value="HUPs"/>
    <property type="match status" value="1"/>
</dbReference>